<dbReference type="Proteomes" id="UP001378592">
    <property type="component" value="Unassembled WGS sequence"/>
</dbReference>
<dbReference type="InterPro" id="IPR015897">
    <property type="entry name" value="CHK_kinase-like"/>
</dbReference>
<evidence type="ECO:0000313" key="2">
    <source>
        <dbReference type="EMBL" id="KAK7861776.1"/>
    </source>
</evidence>
<comment type="caution">
    <text evidence="2">The sequence shown here is derived from an EMBL/GenBank/DDBJ whole genome shotgun (WGS) entry which is preliminary data.</text>
</comment>
<keyword evidence="3" id="KW-1185">Reference proteome</keyword>
<dbReference type="Pfam" id="PF02958">
    <property type="entry name" value="EcKL"/>
    <property type="match status" value="1"/>
</dbReference>
<accession>A0AAN9VF81</accession>
<dbReference type="PANTHER" id="PTHR11012:SF56">
    <property type="entry name" value="CHK KINASE-LIKE DOMAIN-CONTAINING PROTEIN-RELATED"/>
    <property type="match status" value="1"/>
</dbReference>
<dbReference type="AlphaFoldDB" id="A0AAN9VF81"/>
<name>A0AAN9VF81_9ORTH</name>
<reference evidence="2 3" key="1">
    <citation type="submission" date="2024-03" db="EMBL/GenBank/DDBJ databases">
        <title>The genome assembly and annotation of the cricket Gryllus longicercus Weissman &amp; Gray.</title>
        <authorList>
            <person name="Szrajer S."/>
            <person name="Gray D."/>
            <person name="Ylla G."/>
        </authorList>
    </citation>
    <scope>NUCLEOTIDE SEQUENCE [LARGE SCALE GENOMIC DNA]</scope>
    <source>
        <strain evidence="2">DAG 2021-001</strain>
        <tissue evidence="2">Whole body minus gut</tissue>
    </source>
</reference>
<organism evidence="2 3">
    <name type="scientific">Gryllus longicercus</name>
    <dbReference type="NCBI Taxonomy" id="2509291"/>
    <lineage>
        <taxon>Eukaryota</taxon>
        <taxon>Metazoa</taxon>
        <taxon>Ecdysozoa</taxon>
        <taxon>Arthropoda</taxon>
        <taxon>Hexapoda</taxon>
        <taxon>Insecta</taxon>
        <taxon>Pterygota</taxon>
        <taxon>Neoptera</taxon>
        <taxon>Polyneoptera</taxon>
        <taxon>Orthoptera</taxon>
        <taxon>Ensifera</taxon>
        <taxon>Gryllidea</taxon>
        <taxon>Grylloidea</taxon>
        <taxon>Gryllidae</taxon>
        <taxon>Gryllinae</taxon>
        <taxon>Gryllus</taxon>
    </lineage>
</organism>
<dbReference type="Gene3D" id="3.90.1200.10">
    <property type="match status" value="1"/>
</dbReference>
<dbReference type="SUPFAM" id="SSF56112">
    <property type="entry name" value="Protein kinase-like (PK-like)"/>
    <property type="match status" value="1"/>
</dbReference>
<protein>
    <recommendedName>
        <fullName evidence="1">CHK kinase-like domain-containing protein</fullName>
    </recommendedName>
</protein>
<dbReference type="EMBL" id="JAZDUA010000299">
    <property type="protein sequence ID" value="KAK7861776.1"/>
    <property type="molecule type" value="Genomic_DNA"/>
</dbReference>
<dbReference type="SMART" id="SM00587">
    <property type="entry name" value="CHK"/>
    <property type="match status" value="1"/>
</dbReference>
<feature type="domain" description="CHK kinase-like" evidence="1">
    <location>
        <begin position="134"/>
        <end position="325"/>
    </location>
</feature>
<dbReference type="InterPro" id="IPR011009">
    <property type="entry name" value="Kinase-like_dom_sf"/>
</dbReference>
<sequence length="411" mass="45430">MSCAPPWVDAALVQRALDAEAASADGEAHAQAPAVRSVSAQPLGAAGENFASRLLRVRAQLEGGAQRSLVLKCEAEDAAVRDSIRQSGFFPREIAFLTRVYPTMQGLLEAAAPGRFPPLAARCLLHGAEPHAFLLLEDLGERGFLTADRVRGLGLRHSLLALSALARLHAASAAALAARPPLARELSCPWRTAREDPFDNVLQLCFGLAGEAALLWPDLPDEYARVLARMKAAVYDKFAALCRPKPGRFNVIVHADYWTNNILFRYEHGVPVEVRVVDYQISHVSSPAMDLLRFLYTSLHQDVLERHMDLLVREYHAALQETLELLGIESPTLKDVWADINAHGFYGLFGAVLSVPFMRAEKGNAPDLDSAFKGEGGISKETYHTCSRFLTYVLKDFRRRGWLCWEEFCDP</sequence>
<gene>
    <name evidence="2" type="ORF">R5R35_011950</name>
</gene>
<dbReference type="PANTHER" id="PTHR11012">
    <property type="entry name" value="PROTEIN KINASE-LIKE DOMAIN-CONTAINING"/>
    <property type="match status" value="1"/>
</dbReference>
<evidence type="ECO:0000313" key="3">
    <source>
        <dbReference type="Proteomes" id="UP001378592"/>
    </source>
</evidence>
<proteinExistence type="predicted"/>
<evidence type="ECO:0000259" key="1">
    <source>
        <dbReference type="SMART" id="SM00587"/>
    </source>
</evidence>
<dbReference type="InterPro" id="IPR004119">
    <property type="entry name" value="EcKL"/>
</dbReference>